<evidence type="ECO:0000313" key="2">
    <source>
        <dbReference type="EMBL" id="MBC1174916.1"/>
    </source>
</evidence>
<dbReference type="GO" id="GO:0005737">
    <property type="term" value="C:cytoplasm"/>
    <property type="evidence" value="ECO:0007669"/>
    <property type="project" value="TreeGrafter"/>
</dbReference>
<evidence type="ECO:0000259" key="1">
    <source>
        <dbReference type="SMART" id="SM00913"/>
    </source>
</evidence>
<feature type="domain" description="Importin N-terminal" evidence="1">
    <location>
        <begin position="29"/>
        <end position="95"/>
    </location>
</feature>
<protein>
    <submittedName>
        <fullName evidence="2">Putative nuclear transport regulator</fullName>
    </submittedName>
</protein>
<dbReference type="Pfam" id="PF03810">
    <property type="entry name" value="IBN_N"/>
    <property type="match status" value="1"/>
</dbReference>
<dbReference type="GO" id="GO:0031267">
    <property type="term" value="F:small GTPase binding"/>
    <property type="evidence" value="ECO:0007669"/>
    <property type="project" value="InterPro"/>
</dbReference>
<dbReference type="Pfam" id="PF24138">
    <property type="entry name" value="TPR_TNPO3_IPO13_2nd"/>
    <property type="match status" value="1"/>
</dbReference>
<reference evidence="4" key="1">
    <citation type="submission" date="2012-05" db="EMBL/GenBank/DDBJ databases">
        <title>Whole Genome Assembly of Lutzomyia longipalpis.</title>
        <authorList>
            <person name="Richards S."/>
            <person name="Qu C."/>
            <person name="Dillon R."/>
            <person name="Worley K."/>
            <person name="Scherer S."/>
            <person name="Batterton M."/>
            <person name="Taylor A."/>
            <person name="Hawes A."/>
            <person name="Hernandez B."/>
            <person name="Kovar C."/>
            <person name="Mandapat C."/>
            <person name="Pham C."/>
            <person name="Qu C."/>
            <person name="Jing C."/>
            <person name="Bess C."/>
            <person name="Bandaranaike D."/>
            <person name="Ngo D."/>
            <person name="Ongeri F."/>
            <person name="Arias F."/>
            <person name="Lara F."/>
            <person name="Weissenberger G."/>
            <person name="Kamau G."/>
            <person name="Han H."/>
            <person name="Shen H."/>
            <person name="Dinh H."/>
            <person name="Khalil I."/>
            <person name="Jones J."/>
            <person name="Shafer J."/>
            <person name="Jayaseelan J."/>
            <person name="Quiroz J."/>
            <person name="Blankenburg K."/>
            <person name="Nguyen L."/>
            <person name="Jackson L."/>
            <person name="Francisco L."/>
            <person name="Tang L.-Y."/>
            <person name="Pu L.-L."/>
            <person name="Perales L."/>
            <person name="Lorensuhewa L."/>
            <person name="Munidasa M."/>
            <person name="Coyle M."/>
            <person name="Taylor M."/>
            <person name="Puazo M."/>
            <person name="Firestine M."/>
            <person name="Scheel M."/>
            <person name="Javaid M."/>
            <person name="Wang M."/>
            <person name="Li M."/>
            <person name="Tabassum N."/>
            <person name="Saada N."/>
            <person name="Osuji N."/>
            <person name="Aqrawi P."/>
            <person name="Fu Q."/>
            <person name="Thornton R."/>
            <person name="Raj R."/>
            <person name="Goodspeed R."/>
            <person name="Mata R."/>
            <person name="Najjar R."/>
            <person name="Gubbala S."/>
            <person name="Lee S."/>
            <person name="Denson S."/>
            <person name="Patil S."/>
            <person name="Macmil S."/>
            <person name="Qi S."/>
            <person name="Matskevitch T."/>
            <person name="Palculict T."/>
            <person name="Mathew T."/>
            <person name="Vee V."/>
            <person name="Velamala V."/>
            <person name="Korchina V."/>
            <person name="Cai W."/>
            <person name="Liu W."/>
            <person name="Dai W."/>
            <person name="Zou X."/>
            <person name="Zhu Y."/>
            <person name="Zhang Y."/>
            <person name="Wu Y.-Q."/>
            <person name="Xin Y."/>
            <person name="Nazarath L."/>
            <person name="Kovar C."/>
            <person name="Han Y."/>
            <person name="Muzny D."/>
            <person name="Gibbs R."/>
        </authorList>
    </citation>
    <scope>NUCLEOTIDE SEQUENCE [LARGE SCALE GENOMIC DNA]</scope>
    <source>
        <strain evidence="4">Jacobina</strain>
    </source>
</reference>
<name>A0A1B0GKH3_LUTLO</name>
<dbReference type="EnsemblMetazoa" id="LLOJ008529-RA">
    <property type="protein sequence ID" value="LLOJ008529-PA"/>
    <property type="gene ID" value="LLOJ008529"/>
</dbReference>
<dbReference type="InterPro" id="IPR016024">
    <property type="entry name" value="ARM-type_fold"/>
</dbReference>
<dbReference type="InterPro" id="IPR057942">
    <property type="entry name" value="TPR_TNPO3_IPO13_3rd"/>
</dbReference>
<dbReference type="InterPro" id="IPR001494">
    <property type="entry name" value="Importin-beta_N"/>
</dbReference>
<keyword evidence="4" id="KW-1185">Reference proteome</keyword>
<dbReference type="VEuPathDB" id="VectorBase:LLONM1_003076"/>
<dbReference type="SMART" id="SM00913">
    <property type="entry name" value="IBN_N"/>
    <property type="match status" value="1"/>
</dbReference>
<dbReference type="PANTHER" id="PTHR12363:SF42">
    <property type="entry name" value="TRANSPORTIN-3"/>
    <property type="match status" value="1"/>
</dbReference>
<accession>A0A1B0GKH3</accession>
<dbReference type="InterPro" id="IPR058537">
    <property type="entry name" value="TPR_TNPO3_IPO13_4th"/>
</dbReference>
<evidence type="ECO:0000313" key="3">
    <source>
        <dbReference type="EnsemblMetazoa" id="LLOJ008529-PA"/>
    </source>
</evidence>
<proteinExistence type="predicted"/>
<dbReference type="PANTHER" id="PTHR12363">
    <property type="entry name" value="TRANSPORTIN 3 AND IMPORTIN 13"/>
    <property type="match status" value="1"/>
</dbReference>
<dbReference type="Pfam" id="PF24139">
    <property type="entry name" value="TPR_TNPO3_IPO13_4th"/>
    <property type="match status" value="1"/>
</dbReference>
<dbReference type="InterPro" id="IPR057941">
    <property type="entry name" value="TPR_TNPO3_IPO13_2nd"/>
</dbReference>
<evidence type="ECO:0000313" key="4">
    <source>
        <dbReference type="Proteomes" id="UP000092461"/>
    </source>
</evidence>
<dbReference type="GO" id="GO:0006606">
    <property type="term" value="P:protein import into nucleus"/>
    <property type="evidence" value="ECO:0007669"/>
    <property type="project" value="TreeGrafter"/>
</dbReference>
<dbReference type="Gene3D" id="1.25.10.10">
    <property type="entry name" value="Leucine-rich Repeat Variant"/>
    <property type="match status" value="2"/>
</dbReference>
<dbReference type="InterPro" id="IPR011989">
    <property type="entry name" value="ARM-like"/>
</dbReference>
<dbReference type="InterPro" id="IPR051345">
    <property type="entry name" value="Importin_beta-like_NTR"/>
</dbReference>
<organism evidence="3 4">
    <name type="scientific">Lutzomyia longipalpis</name>
    <name type="common">Sand fly</name>
    <dbReference type="NCBI Taxonomy" id="7200"/>
    <lineage>
        <taxon>Eukaryota</taxon>
        <taxon>Metazoa</taxon>
        <taxon>Ecdysozoa</taxon>
        <taxon>Arthropoda</taxon>
        <taxon>Hexapoda</taxon>
        <taxon>Insecta</taxon>
        <taxon>Pterygota</taxon>
        <taxon>Neoptera</taxon>
        <taxon>Endopterygota</taxon>
        <taxon>Diptera</taxon>
        <taxon>Nematocera</taxon>
        <taxon>Psychodoidea</taxon>
        <taxon>Psychodidae</taxon>
        <taxon>Lutzomyia</taxon>
        <taxon>Lutzomyia</taxon>
    </lineage>
</organism>
<dbReference type="EMBL" id="GITU01006213">
    <property type="protein sequence ID" value="MBC1174916.1"/>
    <property type="molecule type" value="Transcribed_RNA"/>
</dbReference>
<dbReference type="InterPro" id="IPR013598">
    <property type="entry name" value="Exportin-1/Importin-b-like"/>
</dbReference>
<dbReference type="Pfam" id="PF24140">
    <property type="entry name" value="TPR_TNPO3_IPO13_3rd"/>
    <property type="match status" value="1"/>
</dbReference>
<reference evidence="2" key="2">
    <citation type="journal article" date="2020" name="BMC">
        <title>Leishmania infection induces a limited differential gene expression in the sand fly midgut.</title>
        <authorList>
            <person name="Coutinho-Abreu I.V."/>
            <person name="Serafim T.D."/>
            <person name="Meneses C."/>
            <person name="Kamhawi S."/>
            <person name="Oliveira F."/>
            <person name="Valenzuela J.G."/>
        </authorList>
    </citation>
    <scope>NUCLEOTIDE SEQUENCE</scope>
    <source>
        <strain evidence="2">Jacobina</strain>
        <tissue evidence="2">Midgut</tissue>
    </source>
</reference>
<dbReference type="Proteomes" id="UP000092461">
    <property type="component" value="Unassembled WGS sequence"/>
</dbReference>
<dbReference type="SUPFAM" id="SSF48371">
    <property type="entry name" value="ARM repeat"/>
    <property type="match status" value="1"/>
</dbReference>
<dbReference type="VEuPathDB" id="VectorBase:LLOJ008529"/>
<reference evidence="3" key="3">
    <citation type="submission" date="2020-05" db="UniProtKB">
        <authorList>
            <consortium name="EnsemblMetazoa"/>
        </authorList>
    </citation>
    <scope>IDENTIFICATION</scope>
    <source>
        <strain evidence="3">Jacobina</strain>
    </source>
</reference>
<dbReference type="Pfam" id="PF08389">
    <property type="entry name" value="Xpo1"/>
    <property type="match status" value="1"/>
</dbReference>
<sequence>MNSAPSTEQVYQGVYAFYNNSNILEQQKASQWLSELQKSVYSWKIADELLQQKRDLHSCYFAAQTIRSKIQTSFHELPASAHESLRDSLMSYISQITVETDPVIVTQLCLAVSDLCLLMSTWRNPVVTLMERFSTTPENVWPLLVILTLIPEEINSRYLRLGSNRRDEIHRDLKKNSQTVLKFLLACLQTGGHDLSTQMRVIKCFTSWLSVHAIELCDITDNVIVGLCFRLLHSQETCVQMHEVAADFVCTLLQCFEVCKSVPVLEGQVFNGVMALEEPYNMSVAQEAIDKTVNFCRIFTVLAESFLERMLEESSLTGQPHYSIKALDLVLNCVGHYDYEVAEITFNLWFRLRLIEEGDLFLDFRRKVAELTKDVVFIVGSSNCFKQMFFSLQDPAVTWESSEAALFLMSTIAKNILPEENEVVPKVVEAILNLPANTHIAVRYTSVLLLGELCEWIECHPESLQAVLNFLLHSLQQKSGLPSAAAAALQSICSACRGHMTCHVSGLLQIANSLDSFEISNESVIGLLKGICIILSRLPSEEMTKATKEICGIQLTPLCQLLECDVKPERGKRSDPVFWIDRLAAILRHSNPNVREDEIHPMLSVLEEIWPVMSSVFVKYQADLRIMERTCRFIRYAIRCVGKQATPILEPLVKQMVHLYALYQHTCFLYLGSILVDEFAKNTSCTKGLLDMLQAFIEPTFQLLQVENGLRDHPDTVDDFFRLCSRYLQRSPLEFLQSPMITSIIQCALLACSLDHHDANISVMKFFCNLLHCGRDGESEAMRLLTYDIVAANGEALMMNLIHASVFCLQSHRLSDVADVMVELKALDGEKFSIFLQSALNALPKKNSGGCITMTETQLKESHQIITGSETQKAVSHALKDFVKLYR</sequence>
<dbReference type="AlphaFoldDB" id="A0A1B0GKH3"/>
<dbReference type="EMBL" id="AJWK01028865">
    <property type="status" value="NOT_ANNOTATED_CDS"/>
    <property type="molecule type" value="Genomic_DNA"/>
</dbReference>
<dbReference type="EMBL" id="AJWK01028866">
    <property type="status" value="NOT_ANNOTATED_CDS"/>
    <property type="molecule type" value="Genomic_DNA"/>
</dbReference>